<organism evidence="2 3">
    <name type="scientific">Elysia chlorotica</name>
    <name type="common">Eastern emerald elysia</name>
    <name type="synonym">Sea slug</name>
    <dbReference type="NCBI Taxonomy" id="188477"/>
    <lineage>
        <taxon>Eukaryota</taxon>
        <taxon>Metazoa</taxon>
        <taxon>Spiralia</taxon>
        <taxon>Lophotrochozoa</taxon>
        <taxon>Mollusca</taxon>
        <taxon>Gastropoda</taxon>
        <taxon>Heterobranchia</taxon>
        <taxon>Euthyneura</taxon>
        <taxon>Panpulmonata</taxon>
        <taxon>Sacoglossa</taxon>
        <taxon>Placobranchoidea</taxon>
        <taxon>Plakobranchidae</taxon>
        <taxon>Elysia</taxon>
    </lineage>
</organism>
<comment type="caution">
    <text evidence="2">The sequence shown here is derived from an EMBL/GenBank/DDBJ whole genome shotgun (WGS) entry which is preliminary data.</text>
</comment>
<gene>
    <name evidence="2" type="ORF">EGW08_004499</name>
</gene>
<feature type="region of interest" description="Disordered" evidence="1">
    <location>
        <begin position="348"/>
        <end position="418"/>
    </location>
</feature>
<evidence type="ECO:0000313" key="3">
    <source>
        <dbReference type="Proteomes" id="UP000271974"/>
    </source>
</evidence>
<accession>A0A433U1Q7</accession>
<proteinExistence type="predicted"/>
<evidence type="ECO:0000256" key="1">
    <source>
        <dbReference type="SAM" id="MobiDB-lite"/>
    </source>
</evidence>
<protein>
    <submittedName>
        <fullName evidence="2">Uncharacterized protein</fullName>
    </submittedName>
</protein>
<feature type="region of interest" description="Disordered" evidence="1">
    <location>
        <begin position="515"/>
        <end position="549"/>
    </location>
</feature>
<dbReference type="Proteomes" id="UP000271974">
    <property type="component" value="Unassembled WGS sequence"/>
</dbReference>
<sequence length="564" mass="62244">MSSFGYSGDMNDYCCVDPHSRASFMLHPANQSLLRPTFSPPVAAHSSHSSYKPPPNVQPHPVAGGISKPTGIFENMYSNDAKSQSQPYSNIGHMPSAQHVPRTALAKDKLTPRQIDSLVSDIFSSDLQYHGSSEHELQQAQRNMLPPPPSLSLSTAKKRNRKRKDPHQRKIRPAGTHIPREEIKRRRCKGEEYFTRTGKLVRKKVFQMIDCKCRRNCTTKVPEEVRRKIFEEYHAMADWNSQTQFIVASVVVTDVKRKRLRTPGEEDNGGHVSRRATSRLFYLTSKKIQVCKTVFMSTLGITGKRVDYALRIKAIPMTAIATPDRRGKKEPKNKTSVEAEVRIKAHINTFPSISGDGQSSSNTSSAAASSLTQSSSMMWPSSAGPPHSSFPSSKPPSANTVKSTLSKHKGGNKSTAAAQLHLPPDLTITKMYQLYQEQCEIDNVPAASMWVYTKILHAESKFRCVQQRQSHNSAQSSAAGCRCCDRSYAILTSGQHPETIVQQLLDLHRTRLSHSSSSSSTALSSNPSLLTPKTSSSKAKTLSGSKGKSAAYMGVGAEVKNYTN</sequence>
<dbReference type="OrthoDB" id="6089698at2759"/>
<keyword evidence="3" id="KW-1185">Reference proteome</keyword>
<feature type="region of interest" description="Disordered" evidence="1">
    <location>
        <begin position="130"/>
        <end position="181"/>
    </location>
</feature>
<dbReference type="AlphaFoldDB" id="A0A433U1Q7"/>
<feature type="compositionally biased region" description="Basic residues" evidence="1">
    <location>
        <begin position="156"/>
        <end position="172"/>
    </location>
</feature>
<feature type="compositionally biased region" description="Low complexity" evidence="1">
    <location>
        <begin position="40"/>
        <end position="50"/>
    </location>
</feature>
<evidence type="ECO:0000313" key="2">
    <source>
        <dbReference type="EMBL" id="RUS87753.1"/>
    </source>
</evidence>
<name>A0A433U1Q7_ELYCH</name>
<feature type="compositionally biased region" description="Low complexity" evidence="1">
    <location>
        <begin position="351"/>
        <end position="397"/>
    </location>
</feature>
<feature type="compositionally biased region" description="Polar residues" evidence="1">
    <location>
        <begin position="531"/>
        <end position="546"/>
    </location>
</feature>
<reference evidence="2 3" key="1">
    <citation type="submission" date="2019-01" db="EMBL/GenBank/DDBJ databases">
        <title>A draft genome assembly of the solar-powered sea slug Elysia chlorotica.</title>
        <authorList>
            <person name="Cai H."/>
            <person name="Li Q."/>
            <person name="Fang X."/>
            <person name="Li J."/>
            <person name="Curtis N.E."/>
            <person name="Altenburger A."/>
            <person name="Shibata T."/>
            <person name="Feng M."/>
            <person name="Maeda T."/>
            <person name="Schwartz J.A."/>
            <person name="Shigenobu S."/>
            <person name="Lundholm N."/>
            <person name="Nishiyama T."/>
            <person name="Yang H."/>
            <person name="Hasebe M."/>
            <person name="Li S."/>
            <person name="Pierce S.K."/>
            <person name="Wang J."/>
        </authorList>
    </citation>
    <scope>NUCLEOTIDE SEQUENCE [LARGE SCALE GENOMIC DNA]</scope>
    <source>
        <strain evidence="2">EC2010</strain>
        <tissue evidence="2">Whole organism of an adult</tissue>
    </source>
</reference>
<dbReference type="EMBL" id="RQTK01000102">
    <property type="protein sequence ID" value="RUS87753.1"/>
    <property type="molecule type" value="Genomic_DNA"/>
</dbReference>
<dbReference type="PANTHER" id="PTHR10773">
    <property type="entry name" value="DNA-DIRECTED RNA POLYMERASES I, II, AND III SUBUNIT RPABC2"/>
    <property type="match status" value="1"/>
</dbReference>
<dbReference type="PANTHER" id="PTHR10773:SF19">
    <property type="match status" value="1"/>
</dbReference>
<feature type="compositionally biased region" description="Low complexity" evidence="1">
    <location>
        <begin position="515"/>
        <end position="530"/>
    </location>
</feature>
<feature type="region of interest" description="Disordered" evidence="1">
    <location>
        <begin position="39"/>
        <end position="69"/>
    </location>
</feature>